<comment type="caution">
    <text evidence="1">The sequence shown here is derived from an EMBL/GenBank/DDBJ whole genome shotgun (WGS) entry which is preliminary data.</text>
</comment>
<organism evidence="1 2">
    <name type="scientific">Terrabacter aerolatus</name>
    <dbReference type="NCBI Taxonomy" id="422442"/>
    <lineage>
        <taxon>Bacteria</taxon>
        <taxon>Bacillati</taxon>
        <taxon>Actinomycetota</taxon>
        <taxon>Actinomycetes</taxon>
        <taxon>Micrococcales</taxon>
        <taxon>Intrasporangiaceae</taxon>
        <taxon>Terrabacter</taxon>
    </lineage>
</organism>
<gene>
    <name evidence="1" type="ORF">TAE01_22770</name>
</gene>
<dbReference type="SUPFAM" id="SSF53474">
    <property type="entry name" value="alpha/beta-Hydrolases"/>
    <property type="match status" value="1"/>
</dbReference>
<dbReference type="AlphaFoldDB" id="A0A512D1X3"/>
<sequence>MVIPAGPARLEGRLRLSAVRAPTLLIVGGADREVLALSRRAREALTGCTCRLAVVPGATHLFEEPGTLPPAAALARDWFVEHLGASATA</sequence>
<name>A0A512D1X3_9MICO</name>
<dbReference type="EMBL" id="BJYX01000011">
    <property type="protein sequence ID" value="GEO30467.1"/>
    <property type="molecule type" value="Genomic_DNA"/>
</dbReference>
<dbReference type="InterPro" id="IPR029058">
    <property type="entry name" value="AB_hydrolase_fold"/>
</dbReference>
<protein>
    <recommendedName>
        <fullName evidence="3">Dienelactone hydrolase domain-containing protein</fullName>
    </recommendedName>
</protein>
<evidence type="ECO:0008006" key="3">
    <source>
        <dbReference type="Google" id="ProtNLM"/>
    </source>
</evidence>
<accession>A0A512D1X3</accession>
<dbReference type="Proteomes" id="UP000321534">
    <property type="component" value="Unassembled WGS sequence"/>
</dbReference>
<keyword evidence="2" id="KW-1185">Reference proteome</keyword>
<reference evidence="1 2" key="1">
    <citation type="submission" date="2019-07" db="EMBL/GenBank/DDBJ databases">
        <title>Whole genome shotgun sequence of Terrabacter aerolatus NBRC 106305.</title>
        <authorList>
            <person name="Hosoyama A."/>
            <person name="Uohara A."/>
            <person name="Ohji S."/>
            <person name="Ichikawa N."/>
        </authorList>
    </citation>
    <scope>NUCLEOTIDE SEQUENCE [LARGE SCALE GENOMIC DNA]</scope>
    <source>
        <strain evidence="1 2">NBRC 106305</strain>
    </source>
</reference>
<dbReference type="Gene3D" id="3.40.50.1820">
    <property type="entry name" value="alpha/beta hydrolase"/>
    <property type="match status" value="1"/>
</dbReference>
<evidence type="ECO:0000313" key="2">
    <source>
        <dbReference type="Proteomes" id="UP000321534"/>
    </source>
</evidence>
<proteinExistence type="predicted"/>
<evidence type="ECO:0000313" key="1">
    <source>
        <dbReference type="EMBL" id="GEO30467.1"/>
    </source>
</evidence>